<evidence type="ECO:0000313" key="2">
    <source>
        <dbReference type="Proteomes" id="UP000310334"/>
    </source>
</evidence>
<accession>A0A4S4BNV6</accession>
<proteinExistence type="predicted"/>
<sequence length="61" mass="7464">MSKKTYQVCATCIYFQAERIDHKMRYFCSRLKYETKPSYSFNCWSPKEHVIKLMEKRGEMI</sequence>
<comment type="caution">
    <text evidence="1">The sequence shown here is derived from an EMBL/GenBank/DDBJ whole genome shotgun (WGS) entry which is preliminary data.</text>
</comment>
<dbReference type="Proteomes" id="UP000310334">
    <property type="component" value="Unassembled WGS sequence"/>
</dbReference>
<dbReference type="RefSeq" id="WP_136358145.1">
    <property type="nucleotide sequence ID" value="NZ_CP046266.1"/>
</dbReference>
<dbReference type="EMBL" id="SSNT01000023">
    <property type="protein sequence ID" value="THF76013.1"/>
    <property type="molecule type" value="Genomic_DNA"/>
</dbReference>
<protein>
    <submittedName>
        <fullName evidence="1">Uncharacterized protein</fullName>
    </submittedName>
</protein>
<evidence type="ECO:0000313" key="1">
    <source>
        <dbReference type="EMBL" id="THF76013.1"/>
    </source>
</evidence>
<dbReference type="OrthoDB" id="2377175at2"/>
<dbReference type="AlphaFoldDB" id="A0A4S4BNV6"/>
<gene>
    <name evidence="1" type="ORF">E6W99_22660</name>
</gene>
<reference evidence="1 2" key="1">
    <citation type="submission" date="2019-04" db="EMBL/GenBank/DDBJ databases">
        <title>Bacillus sediminilitoris sp. nov., isolated from a tidal flat sediment on the East China Sea.</title>
        <authorList>
            <person name="Wei Y."/>
            <person name="Mao H."/>
            <person name="Fang J."/>
        </authorList>
    </citation>
    <scope>NUCLEOTIDE SEQUENCE [LARGE SCALE GENOMIC DNA]</scope>
    <source>
        <strain evidence="1 2">DSL-17</strain>
    </source>
</reference>
<name>A0A4S4BNV6_9BACI</name>
<keyword evidence="2" id="KW-1185">Reference proteome</keyword>
<organism evidence="1 2">
    <name type="scientific">Metabacillus sediminilitoris</name>
    <dbReference type="NCBI Taxonomy" id="2567941"/>
    <lineage>
        <taxon>Bacteria</taxon>
        <taxon>Bacillati</taxon>
        <taxon>Bacillota</taxon>
        <taxon>Bacilli</taxon>
        <taxon>Bacillales</taxon>
        <taxon>Bacillaceae</taxon>
        <taxon>Metabacillus</taxon>
    </lineage>
</organism>